<dbReference type="OrthoDB" id="9857992at2"/>
<evidence type="ECO:0000313" key="1">
    <source>
        <dbReference type="EMBL" id="GEP43455.1"/>
    </source>
</evidence>
<protein>
    <submittedName>
        <fullName evidence="1">Uncharacterized protein</fullName>
    </submittedName>
</protein>
<comment type="caution">
    <text evidence="1">The sequence shown here is derived from an EMBL/GenBank/DDBJ whole genome shotgun (WGS) entry which is preliminary data.</text>
</comment>
<dbReference type="Proteomes" id="UP000321577">
    <property type="component" value="Unassembled WGS sequence"/>
</dbReference>
<evidence type="ECO:0000313" key="2">
    <source>
        <dbReference type="Proteomes" id="UP000321577"/>
    </source>
</evidence>
<keyword evidence="2" id="KW-1185">Reference proteome</keyword>
<dbReference type="AlphaFoldDB" id="A0A512M9P5"/>
<reference evidence="1 2" key="1">
    <citation type="submission" date="2019-07" db="EMBL/GenBank/DDBJ databases">
        <title>Whole genome shotgun sequence of Brevifollis gellanilyticus NBRC 108608.</title>
        <authorList>
            <person name="Hosoyama A."/>
            <person name="Uohara A."/>
            <person name="Ohji S."/>
            <person name="Ichikawa N."/>
        </authorList>
    </citation>
    <scope>NUCLEOTIDE SEQUENCE [LARGE SCALE GENOMIC DNA]</scope>
    <source>
        <strain evidence="1 2">NBRC 108608</strain>
    </source>
</reference>
<dbReference type="RefSeq" id="WP_146851031.1">
    <property type="nucleotide sequence ID" value="NZ_BKAG01000017.1"/>
</dbReference>
<proteinExistence type="predicted"/>
<dbReference type="EMBL" id="BKAG01000017">
    <property type="protein sequence ID" value="GEP43455.1"/>
    <property type="molecule type" value="Genomic_DNA"/>
</dbReference>
<accession>A0A512M9P5</accession>
<organism evidence="1 2">
    <name type="scientific">Brevifollis gellanilyticus</name>
    <dbReference type="NCBI Taxonomy" id="748831"/>
    <lineage>
        <taxon>Bacteria</taxon>
        <taxon>Pseudomonadati</taxon>
        <taxon>Verrucomicrobiota</taxon>
        <taxon>Verrucomicrobiia</taxon>
        <taxon>Verrucomicrobiales</taxon>
        <taxon>Verrucomicrobiaceae</taxon>
    </lineage>
</organism>
<sequence length="214" mass="23990">MVSPPEAREAEQVAILRQYAADHVIPGVQIASQGEHHVWHEDGSDHVFKLINQDRFGFVVDQENDNRANKLALRHAIPSEYLLRLGTQNVAFGDVITLQGIQAGRVPSIITAQPEVDQGRPSLEDIHAFFIQCGFMRLPDEMMMQQYSSKPFWYRPFDSIIIADANPENFSRVTDDIIVPIDLITHPMAVSLMHSTAAQNGVNLEKLIASYPFG</sequence>
<gene>
    <name evidence="1" type="ORF">BGE01nite_27460</name>
</gene>
<name>A0A512M9P5_9BACT</name>